<evidence type="ECO:0000259" key="6">
    <source>
        <dbReference type="PROSITE" id="PS50109"/>
    </source>
</evidence>
<dbReference type="SMART" id="SM00091">
    <property type="entry name" value="PAS"/>
    <property type="match status" value="4"/>
</dbReference>
<dbReference type="Pfam" id="PF08447">
    <property type="entry name" value="PAS_3"/>
    <property type="match status" value="1"/>
</dbReference>
<dbReference type="CDD" id="cd00130">
    <property type="entry name" value="PAS"/>
    <property type="match status" value="2"/>
</dbReference>
<dbReference type="EMBL" id="JBHUIM010000001">
    <property type="protein sequence ID" value="MFD2244627.1"/>
    <property type="molecule type" value="Genomic_DNA"/>
</dbReference>
<dbReference type="RefSeq" id="WP_250430021.1">
    <property type="nucleotide sequence ID" value="NZ_JALPRR010000002.1"/>
</dbReference>
<dbReference type="PROSITE" id="PS50109">
    <property type="entry name" value="HIS_KIN"/>
    <property type="match status" value="1"/>
</dbReference>
<sequence>MHQELTLDFELLFNRMPGSFLVLQPNAPKYTILAISDELLENTRKRREDVVGRGVFEVYPENPDAITATGPTSLRASLQNAVQNRVLDQMPVVRYDVVDAAGGFEVRYWSANSRPLEDNNGNLLYILHTTQDITNEIIAERRETDLRKIEKKYSLFLQAPLAVCIITGPENIIELSNDDMLRFYNKTKDIIGRPLFEAIPEAKDQGFAEMLDMVRKTGQSYSVSEYPTKLIAEGKEEIFYYNIVCQPYYENTYDSMPSGVFSVAHEVTELVLAKKRVEESEARLQAIIEATPECIKIVSPEGKLQYMNTCGLNMIEGDEQLLGKASVLDVIAPEHRIIWKKNHRSVCEGNSLSWEFDIIGLKGTRRRMETHAVPLAGAAGRSHLAVTRDITQRKESETALRESEEQFRIFANNIENLAWMADPEGSIFWYNERWFKYTGTTLDEMIGWGWEKVHHPDHVKSVVAFVQQAWQTGETWEMTFPLRGANGEYQWFLTRAYAVKDEEGKVLRWIGTNTNINSQKKAEASLEAKNMELTHINNDLDNFIYTASHDLKAPISNIEGLIGLLTEELAGLEFQKSDVRYILGLMESSVERFKRTITSLTDLVKLQQESATPATKVNLSELINEVLLDLEPQMKASAAKVEIEVDDCTLIYFSEKNLRSVVLNLVSNAVKYASKERELNIKVTCHDLPGYHVLSVIDNGLGISAINQEYLFTMFKRFHDHVEGTGIGLYMVKKMVEGSGGYITVSSEEGLGTEFRVFFRKNETKLN</sequence>
<dbReference type="InterPro" id="IPR000014">
    <property type="entry name" value="PAS"/>
</dbReference>
<dbReference type="Pfam" id="PF08448">
    <property type="entry name" value="PAS_4"/>
    <property type="match status" value="1"/>
</dbReference>
<dbReference type="Gene3D" id="3.30.565.10">
    <property type="entry name" value="Histidine kinase-like ATPase, C-terminal domain"/>
    <property type="match status" value="1"/>
</dbReference>
<proteinExistence type="predicted"/>
<dbReference type="SMART" id="SM00388">
    <property type="entry name" value="HisKA"/>
    <property type="match status" value="1"/>
</dbReference>
<dbReference type="InterPro" id="IPR013655">
    <property type="entry name" value="PAS_fold_3"/>
</dbReference>
<dbReference type="Proteomes" id="UP001597374">
    <property type="component" value="Unassembled WGS sequence"/>
</dbReference>
<reference evidence="10" key="1">
    <citation type="journal article" date="2019" name="Int. J. Syst. Evol. Microbiol.">
        <title>The Global Catalogue of Microorganisms (GCM) 10K type strain sequencing project: providing services to taxonomists for standard genome sequencing and annotation.</title>
        <authorList>
            <consortium name="The Broad Institute Genomics Platform"/>
            <consortium name="The Broad Institute Genome Sequencing Center for Infectious Disease"/>
            <person name="Wu L."/>
            <person name="Ma J."/>
        </authorList>
    </citation>
    <scope>NUCLEOTIDE SEQUENCE [LARGE SCALE GENOMIC DNA]</scope>
    <source>
        <strain evidence="10">CGMCC 4.1782</strain>
    </source>
</reference>
<evidence type="ECO:0000256" key="2">
    <source>
        <dbReference type="ARBA" id="ARBA00012438"/>
    </source>
</evidence>
<dbReference type="SUPFAM" id="SSF47384">
    <property type="entry name" value="Homodimeric domain of signal transducing histidine kinase"/>
    <property type="match status" value="1"/>
</dbReference>
<dbReference type="InterPro" id="IPR003661">
    <property type="entry name" value="HisK_dim/P_dom"/>
</dbReference>
<keyword evidence="10" id="KW-1185">Reference proteome</keyword>
<feature type="domain" description="PAC" evidence="8">
    <location>
        <begin position="474"/>
        <end position="528"/>
    </location>
</feature>
<dbReference type="InterPro" id="IPR005467">
    <property type="entry name" value="His_kinase_dom"/>
</dbReference>
<dbReference type="InterPro" id="IPR036890">
    <property type="entry name" value="HATPase_C_sf"/>
</dbReference>
<dbReference type="SMART" id="SM00387">
    <property type="entry name" value="HATPase_c"/>
    <property type="match status" value="1"/>
</dbReference>
<feature type="domain" description="PAS" evidence="7">
    <location>
        <begin position="403"/>
        <end position="473"/>
    </location>
</feature>
<keyword evidence="3" id="KW-0597">Phosphoprotein</keyword>
<keyword evidence="4" id="KW-0808">Transferase</keyword>
<dbReference type="NCBIfam" id="TIGR00229">
    <property type="entry name" value="sensory_box"/>
    <property type="match status" value="2"/>
</dbReference>
<evidence type="ECO:0000259" key="8">
    <source>
        <dbReference type="PROSITE" id="PS50113"/>
    </source>
</evidence>
<evidence type="ECO:0000313" key="10">
    <source>
        <dbReference type="Proteomes" id="UP001597374"/>
    </source>
</evidence>
<name>A0ABW5CST4_9BACT</name>
<dbReference type="Pfam" id="PF00512">
    <property type="entry name" value="HisKA"/>
    <property type="match status" value="1"/>
</dbReference>
<dbReference type="Gene3D" id="1.10.287.130">
    <property type="match status" value="1"/>
</dbReference>
<dbReference type="InterPro" id="IPR004358">
    <property type="entry name" value="Sig_transdc_His_kin-like_C"/>
</dbReference>
<dbReference type="SMART" id="SM00086">
    <property type="entry name" value="PAC"/>
    <property type="match status" value="2"/>
</dbReference>
<evidence type="ECO:0000259" key="7">
    <source>
        <dbReference type="PROSITE" id="PS50112"/>
    </source>
</evidence>
<comment type="catalytic activity">
    <reaction evidence="1">
        <text>ATP + protein L-histidine = ADP + protein N-phospho-L-histidine.</text>
        <dbReference type="EC" id="2.7.13.3"/>
    </reaction>
</comment>
<evidence type="ECO:0000256" key="3">
    <source>
        <dbReference type="ARBA" id="ARBA00022553"/>
    </source>
</evidence>
<dbReference type="PANTHER" id="PTHR43304:SF1">
    <property type="entry name" value="PAC DOMAIN-CONTAINING PROTEIN"/>
    <property type="match status" value="1"/>
</dbReference>
<dbReference type="SUPFAM" id="SSF55785">
    <property type="entry name" value="PYP-like sensor domain (PAS domain)"/>
    <property type="match status" value="4"/>
</dbReference>
<dbReference type="InterPro" id="IPR003594">
    <property type="entry name" value="HATPase_dom"/>
</dbReference>
<dbReference type="Pfam" id="PF13426">
    <property type="entry name" value="PAS_9"/>
    <property type="match status" value="2"/>
</dbReference>
<dbReference type="Gene3D" id="3.30.450.20">
    <property type="entry name" value="PAS domain"/>
    <property type="match status" value="4"/>
</dbReference>
<dbReference type="Pfam" id="PF02518">
    <property type="entry name" value="HATPase_c"/>
    <property type="match status" value="1"/>
</dbReference>
<feature type="domain" description="Histidine kinase" evidence="6">
    <location>
        <begin position="546"/>
        <end position="763"/>
    </location>
</feature>
<evidence type="ECO:0000256" key="1">
    <source>
        <dbReference type="ARBA" id="ARBA00000085"/>
    </source>
</evidence>
<gene>
    <name evidence="9" type="ORF">ACFSKP_00075</name>
</gene>
<evidence type="ECO:0000313" key="9">
    <source>
        <dbReference type="EMBL" id="MFD2244627.1"/>
    </source>
</evidence>
<dbReference type="PRINTS" id="PR00344">
    <property type="entry name" value="BCTRLSENSOR"/>
</dbReference>
<dbReference type="InterPro" id="IPR001610">
    <property type="entry name" value="PAC"/>
</dbReference>
<protein>
    <recommendedName>
        <fullName evidence="2">histidine kinase</fullName>
        <ecNumber evidence="2">2.7.13.3</ecNumber>
    </recommendedName>
</protein>
<accession>A0ABW5CST4</accession>
<dbReference type="PANTHER" id="PTHR43304">
    <property type="entry name" value="PHYTOCHROME-LIKE PROTEIN CPH1"/>
    <property type="match status" value="1"/>
</dbReference>
<evidence type="ECO:0000256" key="5">
    <source>
        <dbReference type="ARBA" id="ARBA00022777"/>
    </source>
</evidence>
<dbReference type="InterPro" id="IPR013656">
    <property type="entry name" value="PAS_4"/>
</dbReference>
<dbReference type="EC" id="2.7.13.3" evidence="2"/>
<dbReference type="PROSITE" id="PS50112">
    <property type="entry name" value="PAS"/>
    <property type="match status" value="1"/>
</dbReference>
<dbReference type="InterPro" id="IPR000700">
    <property type="entry name" value="PAS-assoc_C"/>
</dbReference>
<dbReference type="InterPro" id="IPR036097">
    <property type="entry name" value="HisK_dim/P_sf"/>
</dbReference>
<evidence type="ECO:0000256" key="4">
    <source>
        <dbReference type="ARBA" id="ARBA00022679"/>
    </source>
</evidence>
<dbReference type="SUPFAM" id="SSF55874">
    <property type="entry name" value="ATPase domain of HSP90 chaperone/DNA topoisomerase II/histidine kinase"/>
    <property type="match status" value="1"/>
</dbReference>
<dbReference type="PROSITE" id="PS50113">
    <property type="entry name" value="PAC"/>
    <property type="match status" value="2"/>
</dbReference>
<feature type="domain" description="PAC" evidence="8">
    <location>
        <begin position="352"/>
        <end position="402"/>
    </location>
</feature>
<dbReference type="InterPro" id="IPR052162">
    <property type="entry name" value="Sensor_kinase/Photoreceptor"/>
</dbReference>
<dbReference type="InterPro" id="IPR035965">
    <property type="entry name" value="PAS-like_dom_sf"/>
</dbReference>
<comment type="caution">
    <text evidence="9">The sequence shown here is derived from an EMBL/GenBank/DDBJ whole genome shotgun (WGS) entry which is preliminary data.</text>
</comment>
<keyword evidence="5" id="KW-0418">Kinase</keyword>
<dbReference type="CDD" id="cd00082">
    <property type="entry name" value="HisKA"/>
    <property type="match status" value="1"/>
</dbReference>
<organism evidence="9 10">
    <name type="scientific">Pontibacter ruber</name>
    <dbReference type="NCBI Taxonomy" id="1343895"/>
    <lineage>
        <taxon>Bacteria</taxon>
        <taxon>Pseudomonadati</taxon>
        <taxon>Bacteroidota</taxon>
        <taxon>Cytophagia</taxon>
        <taxon>Cytophagales</taxon>
        <taxon>Hymenobacteraceae</taxon>
        <taxon>Pontibacter</taxon>
    </lineage>
</organism>